<gene>
    <name evidence="10" type="primary">srpC_6</name>
    <name evidence="10" type="ORF">PS918_03907</name>
</gene>
<dbReference type="Gene3D" id="2.20.200.10">
    <property type="entry name" value="Outer membrane efflux proteins (OEP)"/>
    <property type="match status" value="1"/>
</dbReference>
<dbReference type="Pfam" id="PF02321">
    <property type="entry name" value="OEP"/>
    <property type="match status" value="2"/>
</dbReference>
<keyword evidence="7" id="KW-0998">Cell outer membrane</keyword>
<dbReference type="InterPro" id="IPR010131">
    <property type="entry name" value="MdtP/NodT-like"/>
</dbReference>
<accession>A0A5E7TGE5</accession>
<dbReference type="GO" id="GO:0009279">
    <property type="term" value="C:cell outer membrane"/>
    <property type="evidence" value="ECO:0007669"/>
    <property type="project" value="UniProtKB-SubCell"/>
</dbReference>
<evidence type="ECO:0000256" key="3">
    <source>
        <dbReference type="ARBA" id="ARBA00022452"/>
    </source>
</evidence>
<keyword evidence="9" id="KW-0732">Signal</keyword>
<keyword evidence="6 9" id="KW-0564">Palmitate</keyword>
<dbReference type="RefSeq" id="WP_150771925.1">
    <property type="nucleotide sequence ID" value="NZ_CABVIY010000005.1"/>
</dbReference>
<name>A0A5E7TGE5_PSEFL</name>
<evidence type="ECO:0000256" key="1">
    <source>
        <dbReference type="ARBA" id="ARBA00004459"/>
    </source>
</evidence>
<evidence type="ECO:0000256" key="8">
    <source>
        <dbReference type="ARBA" id="ARBA00023288"/>
    </source>
</evidence>
<evidence type="ECO:0000313" key="11">
    <source>
        <dbReference type="Proteomes" id="UP000326611"/>
    </source>
</evidence>
<keyword evidence="5 9" id="KW-0472">Membrane</keyword>
<evidence type="ECO:0000256" key="5">
    <source>
        <dbReference type="ARBA" id="ARBA00023136"/>
    </source>
</evidence>
<protein>
    <submittedName>
        <fullName evidence="10">Solvent efflux pump outer membrane protein SrpC</fullName>
    </submittedName>
</protein>
<dbReference type="EMBL" id="CABVIY010000005">
    <property type="protein sequence ID" value="VVP98231.1"/>
    <property type="molecule type" value="Genomic_DNA"/>
</dbReference>
<keyword evidence="3 9" id="KW-1134">Transmembrane beta strand</keyword>
<dbReference type="PROSITE" id="PS51257">
    <property type="entry name" value="PROKAR_LIPOPROTEIN"/>
    <property type="match status" value="1"/>
</dbReference>
<evidence type="ECO:0000256" key="2">
    <source>
        <dbReference type="ARBA" id="ARBA00007613"/>
    </source>
</evidence>
<organism evidence="10 11">
    <name type="scientific">Pseudomonas fluorescens</name>
    <dbReference type="NCBI Taxonomy" id="294"/>
    <lineage>
        <taxon>Bacteria</taxon>
        <taxon>Pseudomonadati</taxon>
        <taxon>Pseudomonadota</taxon>
        <taxon>Gammaproteobacteria</taxon>
        <taxon>Pseudomonadales</taxon>
        <taxon>Pseudomonadaceae</taxon>
        <taxon>Pseudomonas</taxon>
    </lineage>
</organism>
<keyword evidence="4 9" id="KW-0812">Transmembrane</keyword>
<keyword evidence="8 9" id="KW-0449">Lipoprotein</keyword>
<dbReference type="OrthoDB" id="9770517at2"/>
<proteinExistence type="inferred from homology"/>
<dbReference type="NCBIfam" id="TIGR01845">
    <property type="entry name" value="outer_NodT"/>
    <property type="match status" value="1"/>
</dbReference>
<comment type="similarity">
    <text evidence="2 9">Belongs to the outer membrane factor (OMF) (TC 1.B.17) family.</text>
</comment>
<dbReference type="Gene3D" id="1.20.1600.10">
    <property type="entry name" value="Outer membrane efflux proteins (OEP)"/>
    <property type="match status" value="1"/>
</dbReference>
<dbReference type="GO" id="GO:0015562">
    <property type="term" value="F:efflux transmembrane transporter activity"/>
    <property type="evidence" value="ECO:0007669"/>
    <property type="project" value="InterPro"/>
</dbReference>
<sequence precursor="true">MIYRTPLLTLLLLSALAGCASQSNPAMPLQEIPSTTASGPALDSLAQRWWESFEDPALNRLMTDALRDNLNLAAAAERVREVRAQHNLAATELYPEIGAVARYGRSRTALDGASTKYSYGVDLAWELDLFGRLKALRNEAGAELNAAQQDYLSLRLTLMAEVANNYLQYRLARQLMGIATETGINQAHTARVTRARLEQGSANRLDLERIESQVAITQAEIPTARQQAQSASYNLAYLLASEQPRIDSLLAETPPSSIRFSESALPQLLSIPAEVLRERPDVRAAEQRLLAAGESLVAEKAARYPQLTLGVLAMFEQGGAAPWALTSQLFQPLFNFGRLDSQIEASDARREQARLAYQQSLLQALREAHTSIHAYGQGINRQHELDKATAAAARAVDLARQQYQAGTVSMLEVLDAERSLFSVQRSQAQAKVDVALRWVDINRTLGIAPMQTSPEMENENREVDPDQNT</sequence>
<evidence type="ECO:0000256" key="7">
    <source>
        <dbReference type="ARBA" id="ARBA00023237"/>
    </source>
</evidence>
<dbReference type="Proteomes" id="UP000326611">
    <property type="component" value="Unassembled WGS sequence"/>
</dbReference>
<feature type="signal peptide" evidence="9">
    <location>
        <begin position="1"/>
        <end position="25"/>
    </location>
</feature>
<dbReference type="SUPFAM" id="SSF56954">
    <property type="entry name" value="Outer membrane efflux proteins (OEP)"/>
    <property type="match status" value="1"/>
</dbReference>
<evidence type="ECO:0000313" key="10">
    <source>
        <dbReference type="EMBL" id="VVP98231.1"/>
    </source>
</evidence>
<reference evidence="10 11" key="1">
    <citation type="submission" date="2019-09" db="EMBL/GenBank/DDBJ databases">
        <authorList>
            <person name="Chandra G."/>
            <person name="Truman W A."/>
        </authorList>
    </citation>
    <scope>NUCLEOTIDE SEQUENCE [LARGE SCALE GENOMIC DNA]</scope>
    <source>
        <strain evidence="10">PS918</strain>
    </source>
</reference>
<feature type="chain" id="PRO_5023027016" evidence="9">
    <location>
        <begin position="26"/>
        <end position="469"/>
    </location>
</feature>
<comment type="subcellular location">
    <subcellularLocation>
        <location evidence="1 9">Cell outer membrane</location>
        <topology evidence="1 9">Lipid-anchor</topology>
    </subcellularLocation>
</comment>
<dbReference type="InterPro" id="IPR003423">
    <property type="entry name" value="OMP_efflux"/>
</dbReference>
<evidence type="ECO:0000256" key="9">
    <source>
        <dbReference type="RuleBase" id="RU362097"/>
    </source>
</evidence>
<dbReference type="PANTHER" id="PTHR30203">
    <property type="entry name" value="OUTER MEMBRANE CATION EFFLUX PROTEIN"/>
    <property type="match status" value="1"/>
</dbReference>
<evidence type="ECO:0000256" key="6">
    <source>
        <dbReference type="ARBA" id="ARBA00023139"/>
    </source>
</evidence>
<dbReference type="AlphaFoldDB" id="A0A5E7TGE5"/>
<dbReference type="PANTHER" id="PTHR30203:SF32">
    <property type="entry name" value="CATION EFFLUX SYSTEM PROTEIN CUSC"/>
    <property type="match status" value="1"/>
</dbReference>
<evidence type="ECO:0000256" key="4">
    <source>
        <dbReference type="ARBA" id="ARBA00022692"/>
    </source>
</evidence>